<evidence type="ECO:0000256" key="4">
    <source>
        <dbReference type="ARBA" id="ARBA00022605"/>
    </source>
</evidence>
<dbReference type="InterPro" id="IPR013709">
    <property type="entry name" value="2-isopropylmalate_synth_dimer"/>
</dbReference>
<dbReference type="InterPro" id="IPR054691">
    <property type="entry name" value="LeuA/HCS_post-cat"/>
</dbReference>
<protein>
    <recommendedName>
        <fullName evidence="2">2-isopropylmalate synthase</fullName>
        <ecNumber evidence="2">2.3.3.13</ecNumber>
    </recommendedName>
</protein>
<dbReference type="GO" id="GO:0009098">
    <property type="term" value="P:L-leucine biosynthetic process"/>
    <property type="evidence" value="ECO:0007669"/>
    <property type="project" value="UniProtKB-KW"/>
</dbReference>
<comment type="similarity">
    <text evidence="1">Belongs to the alpha-IPM synthase/homocitrate synthase family. LeuA type 1 subfamily.</text>
</comment>
<dbReference type="Gramene" id="QL10p045285:mrna">
    <property type="protein sequence ID" value="QL10p045285:mrna"/>
    <property type="gene ID" value="QL10p045285"/>
</dbReference>
<dbReference type="GO" id="GO:0009507">
    <property type="term" value="C:chloroplast"/>
    <property type="evidence" value="ECO:0007669"/>
    <property type="project" value="TreeGrafter"/>
</dbReference>
<keyword evidence="3" id="KW-0432">Leucine biosynthesis</keyword>
<evidence type="ECO:0000256" key="1">
    <source>
        <dbReference type="ARBA" id="ARBA00009396"/>
    </source>
</evidence>
<dbReference type="FunFam" id="3.30.160.270:FF:000004">
    <property type="entry name" value="2-isopropylmalate synthase B"/>
    <property type="match status" value="1"/>
</dbReference>
<sequence length="604" mass="67570">MLKHKGTYEIIAPEDIGYERSNEAGIVLGKLSGRHALRKRLEELGYELDNEQLENIFWRFKAVADQKKILILFYLQGRKLLKCIVCCKILDCNNFEGNEFFSVTNSFEEAEIYEVIKEFNEDKSPGPDGFPMAFFQACWGILKSDIMAMFHHFHVTGGLQQGDPLSPLLFVLVIEAIGRMLDKTVYEGRLSGFHVGDSTGRSLVNLGKSELVAIGAVQNFDLLVVVLGLANRIARLQRDFLWGGLGDEPKFHLVNWSMICTPLSSSGLGIRNLRTFNVALLGKWLWRFGEESDAQWRQVIEVKYGCDWGGWCSSPFSGPHGVSLWKNIRRGWPSLSRFFLYEIGDGSKVWFWLDRWCGSSPLAGCYPDLYRICRNKESSVADLRYSNGVLYWEMHFCRDVHNRELEAFWSFIITIYSTPIRGTGEDKGCWLPCKSKGFSRVTDADLRALVSDEVFQPEVVWKLHDLQVTCGTLGLSTATVKLIDADGTEHVACSVGTGPVDSAYKAVDLIVKEPVTLLEYSMIAVTEGIDAIATTRVLIRGENSHTSTHAYTGETVHRTFSGIGAGMDIVVSSVKAYIGALNKMLGFKEEPPVKTPAKTTSVSV</sequence>
<feature type="domain" description="2-isopropylmalate synthase LeuA allosteric (dimerisation)" evidence="8">
    <location>
        <begin position="440"/>
        <end position="585"/>
    </location>
</feature>
<dbReference type="InParanoid" id="A0A7N2MUJ2"/>
<evidence type="ECO:0000256" key="6">
    <source>
        <dbReference type="ARBA" id="ARBA00022723"/>
    </source>
</evidence>
<dbReference type="InterPro" id="IPR036230">
    <property type="entry name" value="LeuA_allosteric_dom_sf"/>
</dbReference>
<dbReference type="Gene3D" id="1.10.238.260">
    <property type="match status" value="1"/>
</dbReference>
<evidence type="ECO:0000259" key="8">
    <source>
        <dbReference type="SMART" id="SM00917"/>
    </source>
</evidence>
<dbReference type="EnsemblPlants" id="QL10p045285:mrna">
    <property type="protein sequence ID" value="QL10p045285:mrna"/>
    <property type="gene ID" value="QL10p045285"/>
</dbReference>
<dbReference type="Proteomes" id="UP000594261">
    <property type="component" value="Chromosome 10"/>
</dbReference>
<dbReference type="EMBL" id="LRBV02000010">
    <property type="status" value="NOT_ANNOTATED_CDS"/>
    <property type="molecule type" value="Genomic_DNA"/>
</dbReference>
<keyword evidence="6" id="KW-0479">Metal-binding</keyword>
<dbReference type="InterPro" id="IPR050073">
    <property type="entry name" value="2-IPM_HCS-like"/>
</dbReference>
<dbReference type="AlphaFoldDB" id="A0A7N2MUJ2"/>
<keyword evidence="10" id="KW-1185">Reference proteome</keyword>
<dbReference type="GO" id="GO:0046872">
    <property type="term" value="F:metal ion binding"/>
    <property type="evidence" value="ECO:0007669"/>
    <property type="project" value="UniProtKB-KW"/>
</dbReference>
<dbReference type="Pfam" id="PF08502">
    <property type="entry name" value="LeuA_dimer"/>
    <property type="match status" value="1"/>
</dbReference>
<evidence type="ECO:0000256" key="2">
    <source>
        <dbReference type="ARBA" id="ARBA00012973"/>
    </source>
</evidence>
<dbReference type="SUPFAM" id="SSF110921">
    <property type="entry name" value="2-isopropylmalate synthase LeuA, allosteric (dimerisation) domain"/>
    <property type="match status" value="1"/>
</dbReference>
<accession>A0A7N2MUJ2</accession>
<dbReference type="Pfam" id="PF22617">
    <property type="entry name" value="HCS_D2"/>
    <property type="match status" value="1"/>
</dbReference>
<reference evidence="9 10" key="1">
    <citation type="journal article" date="2016" name="G3 (Bethesda)">
        <title>First Draft Assembly and Annotation of the Genome of a California Endemic Oak Quercus lobata Nee (Fagaceae).</title>
        <authorList>
            <person name="Sork V.L."/>
            <person name="Fitz-Gibbon S.T."/>
            <person name="Puiu D."/>
            <person name="Crepeau M."/>
            <person name="Gugger P.F."/>
            <person name="Sherman R."/>
            <person name="Stevens K."/>
            <person name="Langley C.H."/>
            <person name="Pellegrini M."/>
            <person name="Salzberg S.L."/>
        </authorList>
    </citation>
    <scope>NUCLEOTIDE SEQUENCE [LARGE SCALE GENOMIC DNA]</scope>
    <source>
        <strain evidence="9 10">cv. SW786</strain>
    </source>
</reference>
<dbReference type="EC" id="2.3.3.13" evidence="2"/>
<evidence type="ECO:0000256" key="3">
    <source>
        <dbReference type="ARBA" id="ARBA00022430"/>
    </source>
</evidence>
<name>A0A7N2MUJ2_QUELO</name>
<reference evidence="9" key="2">
    <citation type="submission" date="2021-01" db="UniProtKB">
        <authorList>
            <consortium name="EnsemblPlants"/>
        </authorList>
    </citation>
    <scope>IDENTIFICATION</scope>
</reference>
<keyword evidence="4" id="KW-0028">Amino-acid biosynthesis</keyword>
<evidence type="ECO:0000313" key="10">
    <source>
        <dbReference type="Proteomes" id="UP000594261"/>
    </source>
</evidence>
<dbReference type="PANTHER" id="PTHR10277">
    <property type="entry name" value="HOMOCITRATE SYNTHASE-RELATED"/>
    <property type="match status" value="1"/>
</dbReference>
<dbReference type="GO" id="GO:0003852">
    <property type="term" value="F:2-isopropylmalate synthase activity"/>
    <property type="evidence" value="ECO:0007669"/>
    <property type="project" value="UniProtKB-EC"/>
</dbReference>
<dbReference type="SMART" id="SM00917">
    <property type="entry name" value="LeuA_dimer"/>
    <property type="match status" value="1"/>
</dbReference>
<dbReference type="Gene3D" id="3.30.160.270">
    <property type="match status" value="1"/>
</dbReference>
<proteinExistence type="inferred from homology"/>
<organism evidence="9 10">
    <name type="scientific">Quercus lobata</name>
    <name type="common">Valley oak</name>
    <dbReference type="NCBI Taxonomy" id="97700"/>
    <lineage>
        <taxon>Eukaryota</taxon>
        <taxon>Viridiplantae</taxon>
        <taxon>Streptophyta</taxon>
        <taxon>Embryophyta</taxon>
        <taxon>Tracheophyta</taxon>
        <taxon>Spermatophyta</taxon>
        <taxon>Magnoliopsida</taxon>
        <taxon>eudicotyledons</taxon>
        <taxon>Gunneridae</taxon>
        <taxon>Pentapetalae</taxon>
        <taxon>rosids</taxon>
        <taxon>fabids</taxon>
        <taxon>Fagales</taxon>
        <taxon>Fagaceae</taxon>
        <taxon>Quercus</taxon>
    </lineage>
</organism>
<keyword evidence="7" id="KW-0100">Branched-chain amino acid biosynthesis</keyword>
<dbReference type="PANTHER" id="PTHR10277:SF9">
    <property type="entry name" value="2-ISOPROPYLMALATE SYNTHASE 1, CHLOROPLASTIC-RELATED"/>
    <property type="match status" value="1"/>
</dbReference>
<evidence type="ECO:0000313" key="9">
    <source>
        <dbReference type="EnsemblPlants" id="QL10p045285:mrna"/>
    </source>
</evidence>
<keyword evidence="5" id="KW-0808">Transferase</keyword>
<evidence type="ECO:0000256" key="5">
    <source>
        <dbReference type="ARBA" id="ARBA00022679"/>
    </source>
</evidence>
<evidence type="ECO:0000256" key="7">
    <source>
        <dbReference type="ARBA" id="ARBA00023304"/>
    </source>
</evidence>